<dbReference type="EMBL" id="JBHSNO010000007">
    <property type="protein sequence ID" value="MFC5590021.1"/>
    <property type="molecule type" value="Genomic_DNA"/>
</dbReference>
<keyword evidence="4 6" id="KW-1133">Transmembrane helix</keyword>
<proteinExistence type="predicted"/>
<keyword evidence="2" id="KW-0813">Transport</keyword>
<feature type="transmembrane region" description="Helical" evidence="6">
    <location>
        <begin position="407"/>
        <end position="426"/>
    </location>
</feature>
<dbReference type="RefSeq" id="WP_381435815.1">
    <property type="nucleotide sequence ID" value="NZ_JBHSNO010000007.1"/>
</dbReference>
<dbReference type="PANTHER" id="PTHR43791">
    <property type="entry name" value="PERMEASE-RELATED"/>
    <property type="match status" value="1"/>
</dbReference>
<evidence type="ECO:0000256" key="4">
    <source>
        <dbReference type="ARBA" id="ARBA00022989"/>
    </source>
</evidence>
<dbReference type="SUPFAM" id="SSF103473">
    <property type="entry name" value="MFS general substrate transporter"/>
    <property type="match status" value="1"/>
</dbReference>
<feature type="transmembrane region" description="Helical" evidence="6">
    <location>
        <begin position="287"/>
        <end position="307"/>
    </location>
</feature>
<dbReference type="Proteomes" id="UP001596109">
    <property type="component" value="Unassembled WGS sequence"/>
</dbReference>
<dbReference type="CDD" id="cd17319">
    <property type="entry name" value="MFS_ExuT_GudP_like"/>
    <property type="match status" value="1"/>
</dbReference>
<feature type="transmembrane region" description="Helical" evidence="6">
    <location>
        <begin position="56"/>
        <end position="75"/>
    </location>
</feature>
<feature type="transmembrane region" description="Helical" evidence="6">
    <location>
        <begin position="343"/>
        <end position="362"/>
    </location>
</feature>
<feature type="transmembrane region" description="Helical" evidence="6">
    <location>
        <begin position="319"/>
        <end position="337"/>
    </location>
</feature>
<feature type="transmembrane region" description="Helical" evidence="6">
    <location>
        <begin position="250"/>
        <end position="271"/>
    </location>
</feature>
<keyword evidence="3 6" id="KW-0812">Transmembrane</keyword>
<feature type="transmembrane region" description="Helical" evidence="6">
    <location>
        <begin position="112"/>
        <end position="133"/>
    </location>
</feature>
<evidence type="ECO:0000256" key="5">
    <source>
        <dbReference type="ARBA" id="ARBA00023136"/>
    </source>
</evidence>
<reference evidence="9" key="1">
    <citation type="journal article" date="2019" name="Int. J. Syst. Evol. Microbiol.">
        <title>The Global Catalogue of Microorganisms (GCM) 10K type strain sequencing project: providing services to taxonomists for standard genome sequencing and annotation.</title>
        <authorList>
            <consortium name="The Broad Institute Genomics Platform"/>
            <consortium name="The Broad Institute Genome Sequencing Center for Infectious Disease"/>
            <person name="Wu L."/>
            <person name="Ma J."/>
        </authorList>
    </citation>
    <scope>NUCLEOTIDE SEQUENCE [LARGE SCALE GENOMIC DNA]</scope>
    <source>
        <strain evidence="9">CGMCC 4.1434</strain>
    </source>
</reference>
<dbReference type="PROSITE" id="PS50850">
    <property type="entry name" value="MFS"/>
    <property type="match status" value="1"/>
</dbReference>
<feature type="domain" description="Major facilitator superfamily (MFS) profile" evidence="7">
    <location>
        <begin position="21"/>
        <end position="431"/>
    </location>
</feature>
<accession>A0ABW0TKH4</accession>
<feature type="transmembrane region" description="Helical" evidence="6">
    <location>
        <begin position="145"/>
        <end position="167"/>
    </location>
</feature>
<feature type="transmembrane region" description="Helical" evidence="6">
    <location>
        <begin position="179"/>
        <end position="201"/>
    </location>
</feature>
<gene>
    <name evidence="8" type="ORF">ACFPRA_14030</name>
</gene>
<dbReference type="Gene3D" id="1.20.1250.20">
    <property type="entry name" value="MFS general substrate transporter like domains"/>
    <property type="match status" value="2"/>
</dbReference>
<comment type="caution">
    <text evidence="8">The sequence shown here is derived from an EMBL/GenBank/DDBJ whole genome shotgun (WGS) entry which is preliminary data.</text>
</comment>
<dbReference type="InterPro" id="IPR011701">
    <property type="entry name" value="MFS"/>
</dbReference>
<evidence type="ECO:0000313" key="9">
    <source>
        <dbReference type="Proteomes" id="UP001596109"/>
    </source>
</evidence>
<name>A0ABW0TKH4_9BACL</name>
<dbReference type="Pfam" id="PF07690">
    <property type="entry name" value="MFS_1"/>
    <property type="match status" value="1"/>
</dbReference>
<feature type="transmembrane region" description="Helical" evidence="6">
    <location>
        <begin position="21"/>
        <end position="44"/>
    </location>
</feature>
<evidence type="ECO:0000256" key="1">
    <source>
        <dbReference type="ARBA" id="ARBA00004651"/>
    </source>
</evidence>
<dbReference type="InterPro" id="IPR020846">
    <property type="entry name" value="MFS_dom"/>
</dbReference>
<evidence type="ECO:0000256" key="6">
    <source>
        <dbReference type="SAM" id="Phobius"/>
    </source>
</evidence>
<protein>
    <submittedName>
        <fullName evidence="8">MFS transporter</fullName>
    </submittedName>
</protein>
<evidence type="ECO:0000256" key="2">
    <source>
        <dbReference type="ARBA" id="ARBA00022448"/>
    </source>
</evidence>
<keyword evidence="5 6" id="KW-0472">Membrane</keyword>
<evidence type="ECO:0000313" key="8">
    <source>
        <dbReference type="EMBL" id="MFC5590021.1"/>
    </source>
</evidence>
<comment type="subcellular location">
    <subcellularLocation>
        <location evidence="1">Cell membrane</location>
        <topology evidence="1">Multi-pass membrane protein</topology>
    </subcellularLocation>
</comment>
<keyword evidence="9" id="KW-1185">Reference proteome</keyword>
<dbReference type="InterPro" id="IPR036259">
    <property type="entry name" value="MFS_trans_sf"/>
</dbReference>
<sequence>MNNQNSASLEKRTIKKVTRRIVPFIFILYIIAYLDRANIGYAALDMNKALGISSEVFGFVTGIFFIGYFLFEVPSNILLQRFGSRVWISRILITWGIVSVATAFAQDATHLYIIRFLLGIAEAGFFPGIILYLNSWFRKKELATTIAMFMTAIPVSYIIGGPLSTWIMDNISWFGVSGWRWMFVLEGFPAVLLGIITFFYLTNKPEEAKWLSKEEKAWLAEEIRKDREEITKKKGIEEKSHKKALTDKKVWHLAFIYFVYISGSLGIGYWMPQIIKELSGSLSNTQIGLISTIPFIVAALVMNYWAVRSDRTGERKMHTAIPLAIGAIALIGAGVTGNPFISMAFLTLSLSGLYCFKGPFFALPPMLLAPSTTVVGIALINSIGNLGGFLGPYAIGLLKEYTGSTGAGLIFLSVMLLIGFVLVLFIKSDSIQEKRTRSKVVRTTIPS</sequence>
<evidence type="ECO:0000256" key="3">
    <source>
        <dbReference type="ARBA" id="ARBA00022692"/>
    </source>
</evidence>
<organism evidence="8 9">
    <name type="scientific">Sporosarcina soli</name>
    <dbReference type="NCBI Taxonomy" id="334736"/>
    <lineage>
        <taxon>Bacteria</taxon>
        <taxon>Bacillati</taxon>
        <taxon>Bacillota</taxon>
        <taxon>Bacilli</taxon>
        <taxon>Bacillales</taxon>
        <taxon>Caryophanaceae</taxon>
        <taxon>Sporosarcina</taxon>
    </lineage>
</organism>
<dbReference type="PANTHER" id="PTHR43791:SF100">
    <property type="entry name" value="SUGAR TRANSPORTER"/>
    <property type="match status" value="1"/>
</dbReference>
<feature type="transmembrane region" description="Helical" evidence="6">
    <location>
        <begin position="374"/>
        <end position="395"/>
    </location>
</feature>
<evidence type="ECO:0000259" key="7">
    <source>
        <dbReference type="PROSITE" id="PS50850"/>
    </source>
</evidence>
<feature type="transmembrane region" description="Helical" evidence="6">
    <location>
        <begin position="87"/>
        <end position="106"/>
    </location>
</feature>